<keyword evidence="9" id="KW-1185">Reference proteome</keyword>
<evidence type="ECO:0000256" key="3">
    <source>
        <dbReference type="ARBA" id="ARBA00022475"/>
    </source>
</evidence>
<comment type="caution">
    <text evidence="8">The sequence shown here is derived from an EMBL/GenBank/DDBJ whole genome shotgun (WGS) entry which is preliminary data.</text>
</comment>
<feature type="transmembrane region" description="Helical" evidence="7">
    <location>
        <begin position="239"/>
        <end position="257"/>
    </location>
</feature>
<feature type="transmembrane region" description="Helical" evidence="7">
    <location>
        <begin position="307"/>
        <end position="325"/>
    </location>
</feature>
<dbReference type="InterPro" id="IPR004630">
    <property type="entry name" value="UPF0324_YeiH-like"/>
</dbReference>
<proteinExistence type="inferred from homology"/>
<evidence type="ECO:0000313" key="8">
    <source>
        <dbReference type="EMBL" id="MCT9809194.1"/>
    </source>
</evidence>
<evidence type="ECO:0000256" key="5">
    <source>
        <dbReference type="ARBA" id="ARBA00022989"/>
    </source>
</evidence>
<dbReference type="EMBL" id="JAODYH010000001">
    <property type="protein sequence ID" value="MCT9809194.1"/>
    <property type="molecule type" value="Genomic_DNA"/>
</dbReference>
<feature type="transmembrane region" description="Helical" evidence="7">
    <location>
        <begin position="106"/>
        <end position="127"/>
    </location>
</feature>
<feature type="transmembrane region" description="Helical" evidence="7">
    <location>
        <begin position="269"/>
        <end position="287"/>
    </location>
</feature>
<feature type="transmembrane region" description="Helical" evidence="7">
    <location>
        <begin position="139"/>
        <end position="160"/>
    </location>
</feature>
<feature type="transmembrane region" description="Helical" evidence="7">
    <location>
        <begin position="50"/>
        <end position="69"/>
    </location>
</feature>
<keyword evidence="5 7" id="KW-1133">Transmembrane helix</keyword>
<evidence type="ECO:0000313" key="9">
    <source>
        <dbReference type="Proteomes" id="UP001525968"/>
    </source>
</evidence>
<dbReference type="RefSeq" id="WP_261498122.1">
    <property type="nucleotide sequence ID" value="NZ_JAODYH010000001.1"/>
</dbReference>
<evidence type="ECO:0000256" key="1">
    <source>
        <dbReference type="ARBA" id="ARBA00004651"/>
    </source>
</evidence>
<organism evidence="8 9">
    <name type="scientific">Acidovorax bellezanensis</name>
    <dbReference type="NCBI Taxonomy" id="2976702"/>
    <lineage>
        <taxon>Bacteria</taxon>
        <taxon>Pseudomonadati</taxon>
        <taxon>Pseudomonadota</taxon>
        <taxon>Betaproteobacteria</taxon>
        <taxon>Burkholderiales</taxon>
        <taxon>Comamonadaceae</taxon>
        <taxon>Acidovorax</taxon>
    </lineage>
</organism>
<keyword evidence="4 7" id="KW-0812">Transmembrane</keyword>
<evidence type="ECO:0000256" key="2">
    <source>
        <dbReference type="ARBA" id="ARBA00007977"/>
    </source>
</evidence>
<feature type="transmembrane region" description="Helical" evidence="7">
    <location>
        <begin position="332"/>
        <end position="354"/>
    </location>
</feature>
<comment type="subcellular location">
    <subcellularLocation>
        <location evidence="1">Cell membrane</location>
        <topology evidence="1">Multi-pass membrane protein</topology>
    </subcellularLocation>
</comment>
<dbReference type="InterPro" id="IPR018383">
    <property type="entry name" value="UPF0324_pro"/>
</dbReference>
<evidence type="ECO:0000256" key="6">
    <source>
        <dbReference type="ARBA" id="ARBA00023136"/>
    </source>
</evidence>
<dbReference type="PANTHER" id="PTHR30106:SF2">
    <property type="entry name" value="UPF0324 INNER MEMBRANE PROTEIN YEIH"/>
    <property type="match status" value="1"/>
</dbReference>
<keyword evidence="3" id="KW-1003">Cell membrane</keyword>
<protein>
    <submittedName>
        <fullName evidence="8">YeiH family protein</fullName>
    </submittedName>
</protein>
<dbReference type="Proteomes" id="UP001525968">
    <property type="component" value="Unassembled WGS sequence"/>
</dbReference>
<feature type="transmembrane region" description="Helical" evidence="7">
    <location>
        <begin position="167"/>
        <end position="188"/>
    </location>
</feature>
<evidence type="ECO:0000256" key="7">
    <source>
        <dbReference type="SAM" id="Phobius"/>
    </source>
</evidence>
<feature type="transmembrane region" description="Helical" evidence="7">
    <location>
        <begin position="20"/>
        <end position="38"/>
    </location>
</feature>
<sequence length="357" mass="37089">MQQPSNASPTLRFPAAALGYLPGLALSAALALAAIWLAQSPVFTERGLSALTLALVMGLLVGNTVYPRLAPSSHAGVGFAKQRLLRAGIVLYGLRLTFQDIGHLGWSGVMIDALVLGSTFAMALWLGRKVLGLDARTSILIGAGSSICGAAAVLATAPVVKGRPQDIAVAVATVVVFGTVATFVYPALFHWNAAHALVNLSPTQFGLYIGSTVHEVAQVVAAGEAISPQTADMAVIAKMVRVMMLAPFLLLLSAWWARKNAKGTTDSQPAPISIPWFALGFVVVAGVNSLDLLPRSLVQFGVQLDNLLLAVAMAALGLSTHISAVRAAGTRPLLLALVLFGWLLGAGLLLNLLLSPV</sequence>
<accession>A0ABT2PHF0</accession>
<comment type="similarity">
    <text evidence="2">Belongs to the UPF0324 family.</text>
</comment>
<keyword evidence="6 7" id="KW-0472">Membrane</keyword>
<dbReference type="NCBIfam" id="TIGR00698">
    <property type="entry name" value="YeiH family putative sulfate export transporter"/>
    <property type="match status" value="1"/>
</dbReference>
<evidence type="ECO:0000256" key="4">
    <source>
        <dbReference type="ARBA" id="ARBA00022692"/>
    </source>
</evidence>
<name>A0ABT2PHF0_9BURK</name>
<gene>
    <name evidence="8" type="ORF">N0K08_00975</name>
</gene>
<dbReference type="PANTHER" id="PTHR30106">
    <property type="entry name" value="INNER MEMBRANE PROTEIN YEIH-RELATED"/>
    <property type="match status" value="1"/>
</dbReference>
<dbReference type="Pfam" id="PF03601">
    <property type="entry name" value="Cons_hypoth698"/>
    <property type="match status" value="1"/>
</dbReference>
<reference evidence="8 9" key="1">
    <citation type="submission" date="2022-09" db="EMBL/GenBank/DDBJ databases">
        <title>Draft genome of isolate Be4.</title>
        <authorList>
            <person name="Sanchez-Castro I."/>
            <person name="Martinez-Rodriguez P."/>
            <person name="Descostes M."/>
            <person name="Merroun M."/>
        </authorList>
    </citation>
    <scope>NUCLEOTIDE SEQUENCE [LARGE SCALE GENOMIC DNA]</scope>
    <source>
        <strain evidence="8 9">Be4</strain>
    </source>
</reference>